<dbReference type="OrthoDB" id="6028296at2"/>
<dbReference type="STRING" id="1220579.GCA_001571345_00575"/>
<evidence type="ECO:0000313" key="4">
    <source>
        <dbReference type="Proteomes" id="UP000248257"/>
    </source>
</evidence>
<keyword evidence="4" id="KW-1185">Reference proteome</keyword>
<organism evidence="3 4">
    <name type="scientific">Komagataeibacter xylinus</name>
    <name type="common">Gluconacetobacter xylinus</name>
    <dbReference type="NCBI Taxonomy" id="28448"/>
    <lineage>
        <taxon>Bacteria</taxon>
        <taxon>Pseudomonadati</taxon>
        <taxon>Pseudomonadota</taxon>
        <taxon>Alphaproteobacteria</taxon>
        <taxon>Acetobacterales</taxon>
        <taxon>Acetobacteraceae</taxon>
        <taxon>Komagataeibacter</taxon>
    </lineage>
</organism>
<keyword evidence="2" id="KW-0472">Membrane</keyword>
<dbReference type="EMBL" id="NKUC01000003">
    <property type="protein sequence ID" value="PYD58298.1"/>
    <property type="molecule type" value="Genomic_DNA"/>
</dbReference>
<evidence type="ECO:0000313" key="3">
    <source>
        <dbReference type="EMBL" id="PYD58298.1"/>
    </source>
</evidence>
<keyword evidence="2" id="KW-0812">Transmembrane</keyword>
<dbReference type="RefSeq" id="WP_061271862.1">
    <property type="nucleotide sequence ID" value="NZ_CBCRXN010000126.1"/>
</dbReference>
<dbReference type="AlphaFoldDB" id="A0A318PR59"/>
<dbReference type="Proteomes" id="UP000248257">
    <property type="component" value="Unassembled WGS sequence"/>
</dbReference>
<feature type="transmembrane region" description="Helical" evidence="2">
    <location>
        <begin position="7"/>
        <end position="31"/>
    </location>
</feature>
<gene>
    <name evidence="3" type="ORF">CFR75_02705</name>
</gene>
<protein>
    <submittedName>
        <fullName evidence="3">Uncharacterized protein</fullName>
    </submittedName>
</protein>
<evidence type="ECO:0000256" key="1">
    <source>
        <dbReference type="SAM" id="MobiDB-lite"/>
    </source>
</evidence>
<proteinExistence type="predicted"/>
<comment type="caution">
    <text evidence="3">The sequence shown here is derived from an EMBL/GenBank/DDBJ whole genome shotgun (WGS) entry which is preliminary data.</text>
</comment>
<name>A0A318PR59_KOMXY</name>
<feature type="compositionally biased region" description="Basic and acidic residues" evidence="1">
    <location>
        <begin position="54"/>
        <end position="65"/>
    </location>
</feature>
<keyword evidence="2" id="KW-1133">Transmembrane helix</keyword>
<feature type="region of interest" description="Disordered" evidence="1">
    <location>
        <begin position="43"/>
        <end position="65"/>
    </location>
</feature>
<evidence type="ECO:0000256" key="2">
    <source>
        <dbReference type="SAM" id="Phobius"/>
    </source>
</evidence>
<reference evidence="3 4" key="1">
    <citation type="submission" date="2017-07" db="EMBL/GenBank/DDBJ databases">
        <title>A draft genome sequence of Komagataeibacter xylinus LMG 1515.</title>
        <authorList>
            <person name="Skraban J."/>
            <person name="Cleenwerck I."/>
            <person name="Vandamme P."/>
            <person name="Trcek J."/>
        </authorList>
    </citation>
    <scope>NUCLEOTIDE SEQUENCE [LARGE SCALE GENOMIC DNA]</scope>
    <source>
        <strain evidence="3 4">LMG 1515</strain>
    </source>
</reference>
<sequence length="256" mass="28317">MMKNPTFLRYYATTMLCAGAATLGAGFVAWWRGRKVAADAPVATAHASPPASHPEPHERAPAETDTTRQVARKVIQYFVIPLWLTAGLTDWWCHRRTDIEHTTGLKETGIHLLMLGEAAFPVLAGLFLEIDAPVLSLMIASFFVHEATAMWDVSYAVTRREVQPVEQHVHSFLEMVPLLAVALIAVLHWPQLQALLGRKVIRSHPIRPKHVPLGLRYALGALGAMAVFEVLPYCEEALRDWKANPGRLTPPVGQSA</sequence>
<accession>A0A318PR59</accession>